<sequence length="129" mass="15018">MKLLEISSLVPPELPIVTGPIKNSERKKCEKRHSQMLKEFERKKQEDTKILDDLRSRVINEDDIFYIEYYKNEYCLAYQPCAIMDDRPLKRSASDNGNLDTHYGHHKDKKVCLLSASEDLENSSSTHTT</sequence>
<dbReference type="EMBL" id="LLXH01002154">
    <property type="protein sequence ID" value="PKC56415.1"/>
    <property type="molecule type" value="Genomic_DNA"/>
</dbReference>
<name>A0A2N0QZD6_9GLOM</name>
<reference evidence="2 3" key="1">
    <citation type="submission" date="2017-10" db="EMBL/GenBank/DDBJ databases">
        <title>Extensive intraspecific genome diversity in a model arbuscular mycorrhizal fungus.</title>
        <authorList>
            <person name="Chen E.C.H."/>
            <person name="Morin E."/>
            <person name="Baudet D."/>
            <person name="Noel J."/>
            <person name="Ndikumana S."/>
            <person name="Charron P."/>
            <person name="St-Onge C."/>
            <person name="Giorgi J."/>
            <person name="Grigoriev I.V."/>
            <person name="Roux C."/>
            <person name="Martin F.M."/>
            <person name="Corradi N."/>
        </authorList>
    </citation>
    <scope>NUCLEOTIDE SEQUENCE [LARGE SCALE GENOMIC DNA]</scope>
    <source>
        <strain evidence="2 3">A1</strain>
    </source>
</reference>
<organism evidence="2 3">
    <name type="scientific">Rhizophagus irregularis</name>
    <dbReference type="NCBI Taxonomy" id="588596"/>
    <lineage>
        <taxon>Eukaryota</taxon>
        <taxon>Fungi</taxon>
        <taxon>Fungi incertae sedis</taxon>
        <taxon>Mucoromycota</taxon>
        <taxon>Glomeromycotina</taxon>
        <taxon>Glomeromycetes</taxon>
        <taxon>Glomerales</taxon>
        <taxon>Glomeraceae</taxon>
        <taxon>Rhizophagus</taxon>
    </lineage>
</organism>
<proteinExistence type="predicted"/>
<gene>
    <name evidence="2" type="ORF">RhiirA1_429110</name>
</gene>
<protein>
    <submittedName>
        <fullName evidence="2">Uncharacterized protein</fullName>
    </submittedName>
</protein>
<comment type="caution">
    <text evidence="2">The sequence shown here is derived from an EMBL/GenBank/DDBJ whole genome shotgun (WGS) entry which is preliminary data.</text>
</comment>
<accession>A0A2N0QZD6</accession>
<dbReference type="VEuPathDB" id="FungiDB:RhiirA1_429110"/>
<keyword evidence="1" id="KW-0175">Coiled coil</keyword>
<evidence type="ECO:0000313" key="2">
    <source>
        <dbReference type="EMBL" id="PKC56415.1"/>
    </source>
</evidence>
<feature type="coiled-coil region" evidence="1">
    <location>
        <begin position="26"/>
        <end position="57"/>
    </location>
</feature>
<evidence type="ECO:0000313" key="3">
    <source>
        <dbReference type="Proteomes" id="UP000232688"/>
    </source>
</evidence>
<dbReference type="Proteomes" id="UP000232688">
    <property type="component" value="Unassembled WGS sequence"/>
</dbReference>
<dbReference type="AlphaFoldDB" id="A0A2N0QZD6"/>
<evidence type="ECO:0000256" key="1">
    <source>
        <dbReference type="SAM" id="Coils"/>
    </source>
</evidence>
<reference evidence="2 3" key="2">
    <citation type="submission" date="2017-10" db="EMBL/GenBank/DDBJ databases">
        <title>Genome analyses suggest a sexual origin of heterokaryosis in a supposedly ancient asexual fungus.</title>
        <authorList>
            <person name="Corradi N."/>
            <person name="Sedzielewska K."/>
            <person name="Noel J."/>
            <person name="Charron P."/>
            <person name="Farinelli L."/>
            <person name="Marton T."/>
            <person name="Kruger M."/>
            <person name="Pelin A."/>
            <person name="Brachmann A."/>
            <person name="Corradi N."/>
        </authorList>
    </citation>
    <scope>NUCLEOTIDE SEQUENCE [LARGE SCALE GENOMIC DNA]</scope>
    <source>
        <strain evidence="2 3">A1</strain>
    </source>
</reference>